<keyword evidence="2" id="KW-1185">Reference proteome</keyword>
<accession>A0A7J9JUD2</accession>
<dbReference type="EMBL" id="JABFAE010000009">
    <property type="protein sequence ID" value="MBA0837787.1"/>
    <property type="molecule type" value="Genomic_DNA"/>
</dbReference>
<organism evidence="1 2">
    <name type="scientific">Gossypium armourianum</name>
    <dbReference type="NCBI Taxonomy" id="34283"/>
    <lineage>
        <taxon>Eukaryota</taxon>
        <taxon>Viridiplantae</taxon>
        <taxon>Streptophyta</taxon>
        <taxon>Embryophyta</taxon>
        <taxon>Tracheophyta</taxon>
        <taxon>Spermatophyta</taxon>
        <taxon>Magnoliopsida</taxon>
        <taxon>eudicotyledons</taxon>
        <taxon>Gunneridae</taxon>
        <taxon>Pentapetalae</taxon>
        <taxon>rosids</taxon>
        <taxon>malvids</taxon>
        <taxon>Malvales</taxon>
        <taxon>Malvaceae</taxon>
        <taxon>Malvoideae</taxon>
        <taxon>Gossypium</taxon>
    </lineage>
</organism>
<dbReference type="AlphaFoldDB" id="A0A7J9JUD2"/>
<evidence type="ECO:0000313" key="2">
    <source>
        <dbReference type="Proteomes" id="UP000593575"/>
    </source>
</evidence>
<proteinExistence type="predicted"/>
<name>A0A7J9JUD2_9ROSI</name>
<protein>
    <submittedName>
        <fullName evidence="1">Uncharacterized protein</fullName>
    </submittedName>
</protein>
<gene>
    <name evidence="1" type="ORF">Goarm_009914</name>
</gene>
<comment type="caution">
    <text evidence="1">The sequence shown here is derived from an EMBL/GenBank/DDBJ whole genome shotgun (WGS) entry which is preliminary data.</text>
</comment>
<reference evidence="1 2" key="1">
    <citation type="journal article" date="2019" name="Genome Biol. Evol.">
        <title>Insights into the evolution of the New World diploid cottons (Gossypium, subgenus Houzingenia) based on genome sequencing.</title>
        <authorList>
            <person name="Grover C.E."/>
            <person name="Arick M.A. 2nd"/>
            <person name="Thrash A."/>
            <person name="Conover J.L."/>
            <person name="Sanders W.S."/>
            <person name="Peterson D.G."/>
            <person name="Frelichowski J.E."/>
            <person name="Scheffler J.A."/>
            <person name="Scheffler B.E."/>
            <person name="Wendel J.F."/>
        </authorList>
    </citation>
    <scope>NUCLEOTIDE SEQUENCE [LARGE SCALE GENOMIC DNA]</scope>
    <source>
        <strain evidence="1">6</strain>
        <tissue evidence="1">Leaf</tissue>
    </source>
</reference>
<evidence type="ECO:0000313" key="1">
    <source>
        <dbReference type="EMBL" id="MBA0837787.1"/>
    </source>
</evidence>
<dbReference type="Proteomes" id="UP000593575">
    <property type="component" value="Unassembled WGS sequence"/>
</dbReference>
<sequence>MKRYIVENMGRSNCVLVIQKQLFISDVNP</sequence>